<protein>
    <submittedName>
        <fullName evidence="1">Uncharacterized protein</fullName>
    </submittedName>
</protein>
<sequence length="124" mass="13675">MEVGTIKAVHIYIHEEKYVTAELELNVKGANYSFGGTSTFLSGPQGGDAGDAPYLARFIFRCMQICGVETFESLKSHKVLAHIVDGEVIAIANVAGQNWFNVRQEFDTIRKEKLTNSGHSNLIL</sequence>
<name>A0A1T5DSY0_9BACT</name>
<evidence type="ECO:0000313" key="1">
    <source>
        <dbReference type="EMBL" id="SKB74804.1"/>
    </source>
</evidence>
<dbReference type="AlphaFoldDB" id="A0A1T5DSY0"/>
<organism evidence="1 2">
    <name type="scientific">Dyadobacter psychrophilus</name>
    <dbReference type="NCBI Taxonomy" id="651661"/>
    <lineage>
        <taxon>Bacteria</taxon>
        <taxon>Pseudomonadati</taxon>
        <taxon>Bacteroidota</taxon>
        <taxon>Cytophagia</taxon>
        <taxon>Cytophagales</taxon>
        <taxon>Spirosomataceae</taxon>
        <taxon>Dyadobacter</taxon>
    </lineage>
</organism>
<dbReference type="OrthoDB" id="957653at2"/>
<keyword evidence="2" id="KW-1185">Reference proteome</keyword>
<gene>
    <name evidence="1" type="ORF">SAMN05660293_01877</name>
</gene>
<reference evidence="2" key="1">
    <citation type="submission" date="2017-02" db="EMBL/GenBank/DDBJ databases">
        <authorList>
            <person name="Varghese N."/>
            <person name="Submissions S."/>
        </authorList>
    </citation>
    <scope>NUCLEOTIDE SEQUENCE [LARGE SCALE GENOMIC DNA]</scope>
    <source>
        <strain evidence="2">DSM 22270</strain>
    </source>
</reference>
<accession>A0A1T5DSY0</accession>
<proteinExistence type="predicted"/>
<dbReference type="EMBL" id="FUZA01000002">
    <property type="protein sequence ID" value="SKB74804.1"/>
    <property type="molecule type" value="Genomic_DNA"/>
</dbReference>
<dbReference type="Proteomes" id="UP000190897">
    <property type="component" value="Unassembled WGS sequence"/>
</dbReference>
<dbReference type="RefSeq" id="WP_082214416.1">
    <property type="nucleotide sequence ID" value="NZ_FUZA01000002.1"/>
</dbReference>
<evidence type="ECO:0000313" key="2">
    <source>
        <dbReference type="Proteomes" id="UP000190897"/>
    </source>
</evidence>